<keyword evidence="1" id="KW-0812">Transmembrane</keyword>
<dbReference type="EMBL" id="AGNL01003997">
    <property type="protein sequence ID" value="EJK74049.1"/>
    <property type="molecule type" value="Genomic_DNA"/>
</dbReference>
<keyword evidence="3" id="KW-1185">Reference proteome</keyword>
<protein>
    <recommendedName>
        <fullName evidence="4">GDT1 family protein</fullName>
    </recommendedName>
</protein>
<feature type="transmembrane region" description="Helical" evidence="1">
    <location>
        <begin position="133"/>
        <end position="157"/>
    </location>
</feature>
<keyword evidence="1" id="KW-1133">Transmembrane helix</keyword>
<sequence length="199" mass="20063">MWLKALLLSLGSSTDNFAVGLSLGLTRRKLDLSDNLIISTLNALGACISASGGRWLGLLLASREREGTSQGSFPLTSLLAGGIFAYLALDEFASWRRSGGGDPCPAIVRPGGGVRGAVRIGLPMTLNNLAGGAAGGAAGVGAATSGLLALLSSFALMKIGHIVGSSGLGCWVGRRVDARAVSGVIFAALALSQFLSVAH</sequence>
<gene>
    <name evidence="2" type="ORF">THAOC_04301</name>
</gene>
<comment type="caution">
    <text evidence="2">The sequence shown here is derived from an EMBL/GenBank/DDBJ whole genome shotgun (WGS) entry which is preliminary data.</text>
</comment>
<dbReference type="Proteomes" id="UP000266841">
    <property type="component" value="Unassembled WGS sequence"/>
</dbReference>
<organism evidence="2 3">
    <name type="scientific">Thalassiosira oceanica</name>
    <name type="common">Marine diatom</name>
    <dbReference type="NCBI Taxonomy" id="159749"/>
    <lineage>
        <taxon>Eukaryota</taxon>
        <taxon>Sar</taxon>
        <taxon>Stramenopiles</taxon>
        <taxon>Ochrophyta</taxon>
        <taxon>Bacillariophyta</taxon>
        <taxon>Coscinodiscophyceae</taxon>
        <taxon>Thalassiosirophycidae</taxon>
        <taxon>Thalassiosirales</taxon>
        <taxon>Thalassiosiraceae</taxon>
        <taxon>Thalassiosira</taxon>
    </lineage>
</organism>
<evidence type="ECO:0000313" key="3">
    <source>
        <dbReference type="Proteomes" id="UP000266841"/>
    </source>
</evidence>
<name>K0TAB4_THAOC</name>
<proteinExistence type="predicted"/>
<feature type="transmembrane region" description="Helical" evidence="1">
    <location>
        <begin position="36"/>
        <end position="60"/>
    </location>
</feature>
<dbReference type="OrthoDB" id="10649203at2759"/>
<evidence type="ECO:0000256" key="1">
    <source>
        <dbReference type="SAM" id="Phobius"/>
    </source>
</evidence>
<reference evidence="2 3" key="1">
    <citation type="journal article" date="2012" name="Genome Biol.">
        <title>Genome and low-iron response of an oceanic diatom adapted to chronic iron limitation.</title>
        <authorList>
            <person name="Lommer M."/>
            <person name="Specht M."/>
            <person name="Roy A.S."/>
            <person name="Kraemer L."/>
            <person name="Andreson R."/>
            <person name="Gutowska M.A."/>
            <person name="Wolf J."/>
            <person name="Bergner S.V."/>
            <person name="Schilhabel M.B."/>
            <person name="Klostermeier U.C."/>
            <person name="Beiko R.G."/>
            <person name="Rosenstiel P."/>
            <person name="Hippler M."/>
            <person name="Laroche J."/>
        </authorList>
    </citation>
    <scope>NUCLEOTIDE SEQUENCE [LARGE SCALE GENOMIC DNA]</scope>
    <source>
        <strain evidence="2 3">CCMP1005</strain>
    </source>
</reference>
<accession>K0TAB4</accession>
<evidence type="ECO:0008006" key="4">
    <source>
        <dbReference type="Google" id="ProtNLM"/>
    </source>
</evidence>
<keyword evidence="1" id="KW-0472">Membrane</keyword>
<dbReference type="AlphaFoldDB" id="K0TAB4"/>
<feature type="transmembrane region" description="Helical" evidence="1">
    <location>
        <begin position="178"/>
        <end position="198"/>
    </location>
</feature>
<feature type="transmembrane region" description="Helical" evidence="1">
    <location>
        <begin position="72"/>
        <end position="89"/>
    </location>
</feature>
<evidence type="ECO:0000313" key="2">
    <source>
        <dbReference type="EMBL" id="EJK74049.1"/>
    </source>
</evidence>